<dbReference type="EMBL" id="JAPZBT010000004">
    <property type="protein sequence ID" value="KAJ5360877.1"/>
    <property type="molecule type" value="Genomic_DNA"/>
</dbReference>
<protein>
    <submittedName>
        <fullName evidence="2">Uncharacterized protein</fullName>
    </submittedName>
</protein>
<feature type="region of interest" description="Disordered" evidence="1">
    <location>
        <begin position="1"/>
        <end position="131"/>
    </location>
</feature>
<feature type="compositionally biased region" description="Polar residues" evidence="1">
    <location>
        <begin position="516"/>
        <end position="529"/>
    </location>
</feature>
<keyword evidence="3" id="KW-1185">Reference proteome</keyword>
<dbReference type="AlphaFoldDB" id="A0A9W9RIF0"/>
<feature type="compositionally biased region" description="Low complexity" evidence="1">
    <location>
        <begin position="376"/>
        <end position="391"/>
    </location>
</feature>
<feature type="compositionally biased region" description="Basic and acidic residues" evidence="1">
    <location>
        <begin position="535"/>
        <end position="544"/>
    </location>
</feature>
<evidence type="ECO:0000313" key="2">
    <source>
        <dbReference type="EMBL" id="KAJ5360877.1"/>
    </source>
</evidence>
<accession>A0A9W9RIF0</accession>
<dbReference type="GeneID" id="81466974"/>
<evidence type="ECO:0000313" key="3">
    <source>
        <dbReference type="Proteomes" id="UP001147752"/>
    </source>
</evidence>
<organism evidence="2 3">
    <name type="scientific">Penicillium concentricum</name>
    <dbReference type="NCBI Taxonomy" id="293559"/>
    <lineage>
        <taxon>Eukaryota</taxon>
        <taxon>Fungi</taxon>
        <taxon>Dikarya</taxon>
        <taxon>Ascomycota</taxon>
        <taxon>Pezizomycotina</taxon>
        <taxon>Eurotiomycetes</taxon>
        <taxon>Eurotiomycetidae</taxon>
        <taxon>Eurotiales</taxon>
        <taxon>Aspergillaceae</taxon>
        <taxon>Penicillium</taxon>
    </lineage>
</organism>
<feature type="region of interest" description="Disordered" evidence="1">
    <location>
        <begin position="205"/>
        <end position="340"/>
    </location>
</feature>
<feature type="compositionally biased region" description="Basic and acidic residues" evidence="1">
    <location>
        <begin position="260"/>
        <end position="280"/>
    </location>
</feature>
<feature type="compositionally biased region" description="Basic residues" evidence="1">
    <location>
        <begin position="63"/>
        <end position="83"/>
    </location>
</feature>
<dbReference type="RefSeq" id="XP_056576363.1">
    <property type="nucleotide sequence ID" value="XM_056727791.1"/>
</dbReference>
<dbReference type="OrthoDB" id="5394108at2759"/>
<name>A0A9W9RIF0_9EURO</name>
<gene>
    <name evidence="2" type="ORF">N7517_010068</name>
</gene>
<feature type="compositionally biased region" description="Basic and acidic residues" evidence="1">
    <location>
        <begin position="213"/>
        <end position="230"/>
    </location>
</feature>
<reference evidence="2" key="1">
    <citation type="submission" date="2022-12" db="EMBL/GenBank/DDBJ databases">
        <authorList>
            <person name="Petersen C."/>
        </authorList>
    </citation>
    <scope>NUCLEOTIDE SEQUENCE</scope>
    <source>
        <strain evidence="2">IBT 3081</strain>
    </source>
</reference>
<feature type="region of interest" description="Disordered" evidence="1">
    <location>
        <begin position="453"/>
        <end position="576"/>
    </location>
</feature>
<feature type="compositionally biased region" description="Basic and acidic residues" evidence="1">
    <location>
        <begin position="554"/>
        <end position="576"/>
    </location>
</feature>
<feature type="compositionally biased region" description="Acidic residues" evidence="1">
    <location>
        <begin position="504"/>
        <end position="513"/>
    </location>
</feature>
<feature type="compositionally biased region" description="Low complexity" evidence="1">
    <location>
        <begin position="24"/>
        <end position="50"/>
    </location>
</feature>
<sequence>MRLRSNHVLPPITEYVPRRRRQTRSASAQAGTEAATEAATVTALEVAQETVPETQSAEERPAPKRKPAKRAGRKKKAAPKGKKPAATADCEVAESPETQENALALIPSVEQPDTRTLPPKPTRAPARKRIVRGRDISAALRYGSAGDLLKKEYWNPTPSPPQTPVTQYAWPPGIVYNKLKRIPWSLPWSPPSPPRAWPHRRSLHMTDTQDEPELTRTEEPFSRKRNRLSEDDPSASKRHKLTLHPPSGFENRPRGSPRRTYADRARRREAERDGRIDRTIYRFPQLLAQQGEDVRSGNSNPPTSHTSEETTPRGNGVVPFSSLPSALPPNHNQPENRPGWRQWIFSSVTGLWRRDNAPQTPEVPQVAEPQHLGNESSSSIATPLSAPPSSALVPQRNFESPTPRPRIAESRTSHSRLTASARAPQVGKRKKYSYDLDPPGFDPELLARMRARKSNPEDLQPVTSPEQVRARYENESKKRKRSASPDVIPHPPGCSYGFDPDYFIYDDEDEDLPTGEQGSQDTKAKQATVSDVPEEEHVSKRVRSDNTLLENEPEEHISKRVRSDNTHLENAPEQHISKRVRSDNTLLENEPEEHISKRVRSDNTHLENFKHPVAQQTEYSAQELRKAREQAEQYKPKTPSRLRAAHRFSTSCTELIEEDEADRRRKMRKTSLAKACPTGDLNHIIWPETEPWVDRFDWGLPDLDKWMTMGPKHWTDELVEDYHQLFMAKLAEKRAQN</sequence>
<dbReference type="Proteomes" id="UP001147752">
    <property type="component" value="Unassembled WGS sequence"/>
</dbReference>
<proteinExistence type="predicted"/>
<feature type="region of interest" description="Disordered" evidence="1">
    <location>
        <begin position="354"/>
        <end position="439"/>
    </location>
</feature>
<evidence type="ECO:0000256" key="1">
    <source>
        <dbReference type="SAM" id="MobiDB-lite"/>
    </source>
</evidence>
<comment type="caution">
    <text evidence="2">The sequence shown here is derived from an EMBL/GenBank/DDBJ whole genome shotgun (WGS) entry which is preliminary data.</text>
</comment>
<reference evidence="2" key="2">
    <citation type="journal article" date="2023" name="IMA Fungus">
        <title>Comparative genomic study of the Penicillium genus elucidates a diverse pangenome and 15 lateral gene transfer events.</title>
        <authorList>
            <person name="Petersen C."/>
            <person name="Sorensen T."/>
            <person name="Nielsen M.R."/>
            <person name="Sondergaard T.E."/>
            <person name="Sorensen J.L."/>
            <person name="Fitzpatrick D.A."/>
            <person name="Frisvad J.C."/>
            <person name="Nielsen K.L."/>
        </authorList>
    </citation>
    <scope>NUCLEOTIDE SEQUENCE</scope>
    <source>
        <strain evidence="2">IBT 3081</strain>
    </source>
</reference>